<dbReference type="STRING" id="1194695.A0A5D3BTH1"/>
<protein>
    <recommendedName>
        <fullName evidence="6">Integrase catalytic domain-containing protein</fullName>
    </recommendedName>
</protein>
<dbReference type="GO" id="GO:0003676">
    <property type="term" value="F:nucleic acid binding"/>
    <property type="evidence" value="ECO:0007669"/>
    <property type="project" value="InterPro"/>
</dbReference>
<dbReference type="EMBL" id="SSTD01016175">
    <property type="protein sequence ID" value="TYK01516.1"/>
    <property type="molecule type" value="Genomic_DNA"/>
</dbReference>
<evidence type="ECO:0000313" key="2">
    <source>
        <dbReference type="EMBL" id="KAA0056060.1"/>
    </source>
</evidence>
<dbReference type="AlphaFoldDB" id="A0A5D3BTH1"/>
<dbReference type="InterPro" id="IPR036397">
    <property type="entry name" value="RNaseH_sf"/>
</dbReference>
<sequence length="388" mass="44222">MIFMDEKTPNPPILHYVPLLRRKKGESPFVESPKGLKVVDIEVLKESFTTPLTKITKQEIEINLMKLNLPQRQTKDGFDPKAYKLMAKIETPEEEAEDVPQSLEDGGQSTGDEPKEVNLGTIEEPRPTFISASLSSEKEGKVSRHVVEVRGGEGKGTCSLLSKQNLSLHDSSGSKGRPYKIMPPILFECQEVNVTTCHLIDEEDWCQPIIEYLEHGMLPKDSYHKTEKGRANKSSKGSACRCLWSTSSLRHSYILAAIDYFSKWVEVIPLREAKKENVADFIRTYVIYQYDIPHRIMKDNGSLAEAFNKTLCNVIKKIISKSKWDWQERISEALWAYRTTYRSFTGVTPYSLVYDVEVIFPLEREIPSLRMAVQEGLTTEDNIKLLKG</sequence>
<organism evidence="3 5">
    <name type="scientific">Cucumis melo var. makuwa</name>
    <name type="common">Oriental melon</name>
    <dbReference type="NCBI Taxonomy" id="1194695"/>
    <lineage>
        <taxon>Eukaryota</taxon>
        <taxon>Viridiplantae</taxon>
        <taxon>Streptophyta</taxon>
        <taxon>Embryophyta</taxon>
        <taxon>Tracheophyta</taxon>
        <taxon>Spermatophyta</taxon>
        <taxon>Magnoliopsida</taxon>
        <taxon>eudicotyledons</taxon>
        <taxon>Gunneridae</taxon>
        <taxon>Pentapetalae</taxon>
        <taxon>rosids</taxon>
        <taxon>fabids</taxon>
        <taxon>Cucurbitales</taxon>
        <taxon>Cucurbitaceae</taxon>
        <taxon>Benincaseae</taxon>
        <taxon>Cucumis</taxon>
    </lineage>
</organism>
<evidence type="ECO:0000313" key="4">
    <source>
        <dbReference type="Proteomes" id="UP000321393"/>
    </source>
</evidence>
<gene>
    <name evidence="3" type="ORF">E5676_scaffold451G00780</name>
    <name evidence="2" type="ORF">E6C27_scaffold323G00100</name>
</gene>
<name>A0A5D3BTH1_CUCMM</name>
<comment type="caution">
    <text evidence="3">The sequence shown here is derived from an EMBL/GenBank/DDBJ whole genome shotgun (WGS) entry which is preliminary data.</text>
</comment>
<dbReference type="PANTHER" id="PTHR48475">
    <property type="entry name" value="RIBONUCLEASE H"/>
    <property type="match status" value="1"/>
</dbReference>
<accession>A0A5D3BTH1</accession>
<evidence type="ECO:0000313" key="3">
    <source>
        <dbReference type="EMBL" id="TYK01516.1"/>
    </source>
</evidence>
<evidence type="ECO:0000256" key="1">
    <source>
        <dbReference type="SAM" id="MobiDB-lite"/>
    </source>
</evidence>
<dbReference type="SUPFAM" id="SSF53098">
    <property type="entry name" value="Ribonuclease H-like"/>
    <property type="match status" value="1"/>
</dbReference>
<evidence type="ECO:0000313" key="5">
    <source>
        <dbReference type="Proteomes" id="UP000321947"/>
    </source>
</evidence>
<feature type="region of interest" description="Disordered" evidence="1">
    <location>
        <begin position="91"/>
        <end position="119"/>
    </location>
</feature>
<evidence type="ECO:0008006" key="6">
    <source>
        <dbReference type="Google" id="ProtNLM"/>
    </source>
</evidence>
<dbReference type="PANTHER" id="PTHR48475:SF1">
    <property type="entry name" value="RNASE H TYPE-1 DOMAIN-CONTAINING PROTEIN"/>
    <property type="match status" value="1"/>
</dbReference>
<dbReference type="Proteomes" id="UP000321947">
    <property type="component" value="Unassembled WGS sequence"/>
</dbReference>
<dbReference type="OrthoDB" id="1739513at2759"/>
<dbReference type="InterPro" id="IPR012337">
    <property type="entry name" value="RNaseH-like_sf"/>
</dbReference>
<dbReference type="Proteomes" id="UP000321393">
    <property type="component" value="Unassembled WGS sequence"/>
</dbReference>
<proteinExistence type="predicted"/>
<dbReference type="Gene3D" id="3.30.420.10">
    <property type="entry name" value="Ribonuclease H-like superfamily/Ribonuclease H"/>
    <property type="match status" value="2"/>
</dbReference>
<reference evidence="4 5" key="1">
    <citation type="submission" date="2019-08" db="EMBL/GenBank/DDBJ databases">
        <title>Draft genome sequences of two oriental melons (Cucumis melo L. var makuwa).</title>
        <authorList>
            <person name="Kwon S.-Y."/>
        </authorList>
    </citation>
    <scope>NUCLEOTIDE SEQUENCE [LARGE SCALE GENOMIC DNA]</scope>
    <source>
        <strain evidence="5">cv. Chang Bougi</strain>
        <strain evidence="4">cv. SW 3</strain>
        <tissue evidence="3">Leaf</tissue>
    </source>
</reference>
<dbReference type="EMBL" id="SSTE01008349">
    <property type="protein sequence ID" value="KAA0056060.1"/>
    <property type="molecule type" value="Genomic_DNA"/>
</dbReference>